<dbReference type="STRING" id="52670.A0A2I4AM49"/>
<dbReference type="OrthoDB" id="292964at2759"/>
<keyword evidence="4" id="KW-0378">Hydrolase</keyword>
<dbReference type="Proteomes" id="UP000192220">
    <property type="component" value="Unplaced"/>
</dbReference>
<dbReference type="FunFam" id="3.40.250.10:FF:000017">
    <property type="entry name" value="ubiquitin carboxyl-terminal hydrolase 8"/>
    <property type="match status" value="1"/>
</dbReference>
<accession>A0A2I4AM49</accession>
<feature type="region of interest" description="Disordered" evidence="1">
    <location>
        <begin position="146"/>
        <end position="173"/>
    </location>
</feature>
<dbReference type="Gene3D" id="3.40.250.10">
    <property type="entry name" value="Rhodanese-like domain"/>
    <property type="match status" value="1"/>
</dbReference>
<sequence>MMKDQTISVMVMDARSLRDYQESHIQVSGQACISVPEEAVSPGITVNQIEAKLPEESKDEWRRRGFVDYIILLDWFSSASDLKLGTTLQSLKDALFKWDSMTILRSEPLVLEGGYENWLLFYPMFCTKAKVQPPRQTISSSFPQLNFSYPSLEEPNPLAPVQDQPEVPPEPPE</sequence>
<feature type="domain" description="Rhodanese" evidence="2">
    <location>
        <begin position="5"/>
        <end position="127"/>
    </location>
</feature>
<dbReference type="KEGG" id="alim:106512533"/>
<dbReference type="PROSITE" id="PS50206">
    <property type="entry name" value="RHODANESE_3"/>
    <property type="match status" value="1"/>
</dbReference>
<proteinExistence type="predicted"/>
<dbReference type="AlphaFoldDB" id="A0A2I4AM49"/>
<organism evidence="3 4">
    <name type="scientific">Austrofundulus limnaeus</name>
    <name type="common">Annual killifish</name>
    <dbReference type="NCBI Taxonomy" id="52670"/>
    <lineage>
        <taxon>Eukaryota</taxon>
        <taxon>Metazoa</taxon>
        <taxon>Chordata</taxon>
        <taxon>Craniata</taxon>
        <taxon>Vertebrata</taxon>
        <taxon>Euteleostomi</taxon>
        <taxon>Actinopterygii</taxon>
        <taxon>Neopterygii</taxon>
        <taxon>Teleostei</taxon>
        <taxon>Neoteleostei</taxon>
        <taxon>Acanthomorphata</taxon>
        <taxon>Ovalentaria</taxon>
        <taxon>Atherinomorphae</taxon>
        <taxon>Cyprinodontiformes</taxon>
        <taxon>Rivulidae</taxon>
        <taxon>Austrofundulus</taxon>
    </lineage>
</organism>
<evidence type="ECO:0000259" key="2">
    <source>
        <dbReference type="PROSITE" id="PS50206"/>
    </source>
</evidence>
<evidence type="ECO:0000256" key="1">
    <source>
        <dbReference type="SAM" id="MobiDB-lite"/>
    </source>
</evidence>
<dbReference type="RefSeq" id="XP_013856584.1">
    <property type="nucleotide sequence ID" value="XM_014001130.1"/>
</dbReference>
<keyword evidence="3" id="KW-1185">Reference proteome</keyword>
<dbReference type="InParanoid" id="A0A2I4AM49"/>
<dbReference type="SUPFAM" id="SSF52821">
    <property type="entry name" value="Rhodanese/Cell cycle control phosphatase"/>
    <property type="match status" value="1"/>
</dbReference>
<evidence type="ECO:0000313" key="4">
    <source>
        <dbReference type="RefSeq" id="XP_013856584.1"/>
    </source>
</evidence>
<dbReference type="GeneID" id="106512533"/>
<feature type="non-terminal residue" evidence="4">
    <location>
        <position position="173"/>
    </location>
</feature>
<gene>
    <name evidence="4" type="primary">LOC106512533</name>
</gene>
<name>A0A2I4AM49_AUSLI</name>
<dbReference type="InterPro" id="IPR001763">
    <property type="entry name" value="Rhodanese-like_dom"/>
</dbReference>
<reference evidence="4" key="1">
    <citation type="submission" date="2025-08" db="UniProtKB">
        <authorList>
            <consortium name="RefSeq"/>
        </authorList>
    </citation>
    <scope>IDENTIFICATION</scope>
</reference>
<protein>
    <submittedName>
        <fullName evidence="4">Ubiquitin carboxyl-terminal hydrolase 8</fullName>
    </submittedName>
</protein>
<evidence type="ECO:0000313" key="3">
    <source>
        <dbReference type="Proteomes" id="UP000192220"/>
    </source>
</evidence>
<dbReference type="InterPro" id="IPR036873">
    <property type="entry name" value="Rhodanese-like_dom_sf"/>
</dbReference>